<dbReference type="AlphaFoldDB" id="A0AAN5KZV9"/>
<proteinExistence type="predicted"/>
<organism evidence="1 2">
    <name type="scientific">Raoultella planticola</name>
    <name type="common">Klebsiella planticola</name>
    <dbReference type="NCBI Taxonomy" id="575"/>
    <lineage>
        <taxon>Bacteria</taxon>
        <taxon>Pseudomonadati</taxon>
        <taxon>Pseudomonadota</taxon>
        <taxon>Gammaproteobacteria</taxon>
        <taxon>Enterobacterales</taxon>
        <taxon>Enterobacteriaceae</taxon>
        <taxon>Klebsiella/Raoultella group</taxon>
        <taxon>Raoultella</taxon>
    </lineage>
</organism>
<dbReference type="Proteomes" id="UP000864422">
    <property type="component" value="Unassembled WGS sequence"/>
</dbReference>
<evidence type="ECO:0000313" key="2">
    <source>
        <dbReference type="Proteomes" id="UP000864422"/>
    </source>
</evidence>
<evidence type="ECO:0000313" key="1">
    <source>
        <dbReference type="EMBL" id="HAT1606899.1"/>
    </source>
</evidence>
<sequence>MPNRPLPEVQDGEGGCRIITPADMSAILCLSPQRRCGEAVLTPPNSNLLFAERAAVPVLRGDLAPGTHLLLSAVWAGNPDTFAPQGCPQAFISDDAVRFVTAQEEKHLTLSPENVL</sequence>
<reference evidence="1" key="1">
    <citation type="journal article" date="2018" name="Genome Biol.">
        <title>SKESA: strategic k-mer extension for scrupulous assemblies.</title>
        <authorList>
            <person name="Souvorov A."/>
            <person name="Agarwala R."/>
            <person name="Lipman D.J."/>
        </authorList>
    </citation>
    <scope>NUCLEOTIDE SEQUENCE</scope>
    <source>
        <strain evidence="1">MISC063</strain>
    </source>
</reference>
<comment type="caution">
    <text evidence="1">The sequence shown here is derived from an EMBL/GenBank/DDBJ whole genome shotgun (WGS) entry which is preliminary data.</text>
</comment>
<gene>
    <name evidence="1" type="ORF">I8Y23_003230</name>
</gene>
<accession>A0AAN5KZV9</accession>
<name>A0AAN5KZV9_RAOPL</name>
<reference evidence="1" key="2">
    <citation type="submission" date="2020-11" db="EMBL/GenBank/DDBJ databases">
        <authorList>
            <consortium name="NCBI Pathogen Detection Project"/>
        </authorList>
    </citation>
    <scope>NUCLEOTIDE SEQUENCE</scope>
    <source>
        <strain evidence="1">MISC063</strain>
    </source>
</reference>
<protein>
    <submittedName>
        <fullName evidence="1">Uncharacterized protein</fullName>
    </submittedName>
</protein>
<dbReference type="EMBL" id="DACSEA010000012">
    <property type="protein sequence ID" value="HAT1606899.1"/>
    <property type="molecule type" value="Genomic_DNA"/>
</dbReference>